<keyword evidence="1" id="KW-0812">Transmembrane</keyword>
<accession>A0ABD2A5F2</accession>
<gene>
    <name evidence="2" type="ORF">V1478_013534</name>
</gene>
<evidence type="ECO:0000313" key="2">
    <source>
        <dbReference type="EMBL" id="KAL2715858.1"/>
    </source>
</evidence>
<keyword evidence="3" id="KW-1185">Reference proteome</keyword>
<keyword evidence="1" id="KW-0472">Membrane</keyword>
<dbReference type="AlphaFoldDB" id="A0ABD2A5F2"/>
<dbReference type="EMBL" id="JAUDFV010000154">
    <property type="protein sequence ID" value="KAL2715858.1"/>
    <property type="molecule type" value="Genomic_DNA"/>
</dbReference>
<name>A0ABD2A5F2_VESSQ</name>
<feature type="transmembrane region" description="Helical" evidence="1">
    <location>
        <begin position="64"/>
        <end position="85"/>
    </location>
</feature>
<comment type="caution">
    <text evidence="2">The sequence shown here is derived from an EMBL/GenBank/DDBJ whole genome shotgun (WGS) entry which is preliminary data.</text>
</comment>
<proteinExistence type="predicted"/>
<organism evidence="2 3">
    <name type="scientific">Vespula squamosa</name>
    <name type="common">Southern yellow jacket</name>
    <name type="synonym">Wasp</name>
    <dbReference type="NCBI Taxonomy" id="30214"/>
    <lineage>
        <taxon>Eukaryota</taxon>
        <taxon>Metazoa</taxon>
        <taxon>Ecdysozoa</taxon>
        <taxon>Arthropoda</taxon>
        <taxon>Hexapoda</taxon>
        <taxon>Insecta</taxon>
        <taxon>Pterygota</taxon>
        <taxon>Neoptera</taxon>
        <taxon>Endopterygota</taxon>
        <taxon>Hymenoptera</taxon>
        <taxon>Apocrita</taxon>
        <taxon>Aculeata</taxon>
        <taxon>Vespoidea</taxon>
        <taxon>Vespidae</taxon>
        <taxon>Vespinae</taxon>
        <taxon>Vespula</taxon>
    </lineage>
</organism>
<evidence type="ECO:0000256" key="1">
    <source>
        <dbReference type="SAM" id="Phobius"/>
    </source>
</evidence>
<evidence type="ECO:0000313" key="3">
    <source>
        <dbReference type="Proteomes" id="UP001607302"/>
    </source>
</evidence>
<dbReference type="Proteomes" id="UP001607302">
    <property type="component" value="Unassembled WGS sequence"/>
</dbReference>
<sequence>MFQIGQKLKLFTAIILFSVLSNFPNTFGFTNLKVSTFHTTLIQKYCNFDVHILRYGCLEPRKQYLKITIINLFQYMTIAGVYIAIYRSKI</sequence>
<reference evidence="2 3" key="1">
    <citation type="journal article" date="2024" name="Ann. Entomol. Soc. Am.">
        <title>Genomic analyses of the southern and eastern yellowjacket wasps (Hymenoptera: Vespidae) reveal evolutionary signatures of social life.</title>
        <authorList>
            <person name="Catto M.A."/>
            <person name="Caine P.B."/>
            <person name="Orr S.E."/>
            <person name="Hunt B.G."/>
            <person name="Goodisman M.A.D."/>
        </authorList>
    </citation>
    <scope>NUCLEOTIDE SEQUENCE [LARGE SCALE GENOMIC DNA]</scope>
    <source>
        <strain evidence="2">233</strain>
        <tissue evidence="2">Head and thorax</tissue>
    </source>
</reference>
<keyword evidence="1" id="KW-1133">Transmembrane helix</keyword>
<protein>
    <submittedName>
        <fullName evidence="2">Uncharacterized protein</fullName>
    </submittedName>
</protein>